<dbReference type="AlphaFoldDB" id="A0A0A9A4G6"/>
<dbReference type="EMBL" id="GBRH01255963">
    <property type="protein sequence ID" value="JAD41932.1"/>
    <property type="molecule type" value="Transcribed_RNA"/>
</dbReference>
<sequence length="47" mass="5349">MSLLMVMLLSSLVICISNLTPRLLKTDQMQPTSIDVFYIINTHLFHG</sequence>
<keyword evidence="1" id="KW-0732">Signal</keyword>
<evidence type="ECO:0000256" key="1">
    <source>
        <dbReference type="SAM" id="SignalP"/>
    </source>
</evidence>
<reference evidence="2" key="2">
    <citation type="journal article" date="2015" name="Data Brief">
        <title>Shoot transcriptome of the giant reed, Arundo donax.</title>
        <authorList>
            <person name="Barrero R.A."/>
            <person name="Guerrero F.D."/>
            <person name="Moolhuijzen P."/>
            <person name="Goolsby J.A."/>
            <person name="Tidwell J."/>
            <person name="Bellgard S.E."/>
            <person name="Bellgard M.I."/>
        </authorList>
    </citation>
    <scope>NUCLEOTIDE SEQUENCE</scope>
    <source>
        <tissue evidence="2">Shoot tissue taken approximately 20 cm above the soil surface</tissue>
    </source>
</reference>
<evidence type="ECO:0000313" key="2">
    <source>
        <dbReference type="EMBL" id="JAD41932.1"/>
    </source>
</evidence>
<feature type="chain" id="PRO_5012181357" evidence="1">
    <location>
        <begin position="16"/>
        <end position="47"/>
    </location>
</feature>
<name>A0A0A9A4G6_ARUDO</name>
<accession>A0A0A9A4G6</accession>
<feature type="signal peptide" evidence="1">
    <location>
        <begin position="1"/>
        <end position="15"/>
    </location>
</feature>
<organism evidence="2">
    <name type="scientific">Arundo donax</name>
    <name type="common">Giant reed</name>
    <name type="synonym">Donax arundinaceus</name>
    <dbReference type="NCBI Taxonomy" id="35708"/>
    <lineage>
        <taxon>Eukaryota</taxon>
        <taxon>Viridiplantae</taxon>
        <taxon>Streptophyta</taxon>
        <taxon>Embryophyta</taxon>
        <taxon>Tracheophyta</taxon>
        <taxon>Spermatophyta</taxon>
        <taxon>Magnoliopsida</taxon>
        <taxon>Liliopsida</taxon>
        <taxon>Poales</taxon>
        <taxon>Poaceae</taxon>
        <taxon>PACMAD clade</taxon>
        <taxon>Arundinoideae</taxon>
        <taxon>Arundineae</taxon>
        <taxon>Arundo</taxon>
    </lineage>
</organism>
<proteinExistence type="predicted"/>
<protein>
    <submittedName>
        <fullName evidence="2">Uncharacterized protein</fullName>
    </submittedName>
</protein>
<reference evidence="2" key="1">
    <citation type="submission" date="2014-09" db="EMBL/GenBank/DDBJ databases">
        <authorList>
            <person name="Magalhaes I.L.F."/>
            <person name="Oliveira U."/>
            <person name="Santos F.R."/>
            <person name="Vidigal T.H.D.A."/>
            <person name="Brescovit A.D."/>
            <person name="Santos A.J."/>
        </authorList>
    </citation>
    <scope>NUCLEOTIDE SEQUENCE</scope>
    <source>
        <tissue evidence="2">Shoot tissue taken approximately 20 cm above the soil surface</tissue>
    </source>
</reference>